<proteinExistence type="predicted"/>
<accession>A0ABM1N4T7</accession>
<dbReference type="SMART" id="SM00595">
    <property type="entry name" value="MADF"/>
    <property type="match status" value="1"/>
</dbReference>
<dbReference type="Proteomes" id="UP000695000">
    <property type="component" value="Unplaced"/>
</dbReference>
<dbReference type="RefSeq" id="XP_017781837.1">
    <property type="nucleotide sequence ID" value="XM_017926348.1"/>
</dbReference>
<dbReference type="InterPro" id="IPR006578">
    <property type="entry name" value="MADF-dom"/>
</dbReference>
<dbReference type="PANTHER" id="PTHR21505">
    <property type="entry name" value="MADF DOMAIN-CONTAINING PROTEIN-RELATED"/>
    <property type="match status" value="1"/>
</dbReference>
<dbReference type="GeneID" id="108566460"/>
<protein>
    <submittedName>
        <fullName evidence="4">Uncharacterized protein LOC108566460</fullName>
    </submittedName>
</protein>
<feature type="region of interest" description="Disordered" evidence="1">
    <location>
        <begin position="215"/>
        <end position="249"/>
    </location>
</feature>
<evidence type="ECO:0000259" key="2">
    <source>
        <dbReference type="PROSITE" id="PS51029"/>
    </source>
</evidence>
<name>A0ABM1N4T7_NICVS</name>
<feature type="compositionally biased region" description="Polar residues" evidence="1">
    <location>
        <begin position="215"/>
        <end position="225"/>
    </location>
</feature>
<feature type="compositionally biased region" description="Basic and acidic residues" evidence="1">
    <location>
        <begin position="146"/>
        <end position="160"/>
    </location>
</feature>
<evidence type="ECO:0000256" key="1">
    <source>
        <dbReference type="SAM" id="MobiDB-lite"/>
    </source>
</evidence>
<keyword evidence="3" id="KW-1185">Reference proteome</keyword>
<organism evidence="3 4">
    <name type="scientific">Nicrophorus vespilloides</name>
    <name type="common">Boreal carrion beetle</name>
    <dbReference type="NCBI Taxonomy" id="110193"/>
    <lineage>
        <taxon>Eukaryota</taxon>
        <taxon>Metazoa</taxon>
        <taxon>Ecdysozoa</taxon>
        <taxon>Arthropoda</taxon>
        <taxon>Hexapoda</taxon>
        <taxon>Insecta</taxon>
        <taxon>Pterygota</taxon>
        <taxon>Neoptera</taxon>
        <taxon>Endopterygota</taxon>
        <taxon>Coleoptera</taxon>
        <taxon>Polyphaga</taxon>
        <taxon>Staphyliniformia</taxon>
        <taxon>Silphidae</taxon>
        <taxon>Nicrophorinae</taxon>
        <taxon>Nicrophorus</taxon>
    </lineage>
</organism>
<reference evidence="4" key="1">
    <citation type="submission" date="2025-08" db="UniProtKB">
        <authorList>
            <consortium name="RefSeq"/>
        </authorList>
    </citation>
    <scope>IDENTIFICATION</scope>
    <source>
        <tissue evidence="4">Whole Larva</tissue>
    </source>
</reference>
<sequence>MEWSIQKTLQLIEQYHLKPILWDSSNCFYKQYNKREEEWTSLADIFSTSPSEIKRKINSLLASYRRERIKLQSTTGEDTSRWFAFKELHFLKDKYTPRKMTNMEDEEHYVNPDMVKIEEVLFTEEMDEDVDEPKQTESNENYAYTSEKKQSSDGNVHDENIAPPKFFKRIRARPVKDEYDVYGELIAHEIRKLPRRDQYRVKHSINNIIYEAHMNEQSPDNAIQYSSPNSSSSSVSPQGQSSQVTTSQN</sequence>
<dbReference type="PANTHER" id="PTHR21505:SF12">
    <property type="entry name" value="MADF DOMAIN-CONTAINING PROTEIN-RELATED"/>
    <property type="match status" value="1"/>
</dbReference>
<feature type="domain" description="MADF" evidence="2">
    <location>
        <begin position="10"/>
        <end position="96"/>
    </location>
</feature>
<evidence type="ECO:0000313" key="4">
    <source>
        <dbReference type="RefSeq" id="XP_017781837.1"/>
    </source>
</evidence>
<evidence type="ECO:0000313" key="3">
    <source>
        <dbReference type="Proteomes" id="UP000695000"/>
    </source>
</evidence>
<dbReference type="Pfam" id="PF10545">
    <property type="entry name" value="MADF_DNA_bdg"/>
    <property type="match status" value="1"/>
</dbReference>
<feature type="compositionally biased region" description="Low complexity" evidence="1">
    <location>
        <begin position="226"/>
        <end position="249"/>
    </location>
</feature>
<gene>
    <name evidence="4" type="primary">LOC108566460</name>
</gene>
<feature type="region of interest" description="Disordered" evidence="1">
    <location>
        <begin position="125"/>
        <end position="161"/>
    </location>
</feature>
<dbReference type="PROSITE" id="PS51029">
    <property type="entry name" value="MADF"/>
    <property type="match status" value="1"/>
</dbReference>